<dbReference type="Proteomes" id="UP001217918">
    <property type="component" value="Unassembled WGS sequence"/>
</dbReference>
<name>A0AAD9HY01_9PEZI</name>
<feature type="compositionally biased region" description="Low complexity" evidence="1">
    <location>
        <begin position="12"/>
        <end position="22"/>
    </location>
</feature>
<evidence type="ECO:0000313" key="2">
    <source>
        <dbReference type="EMBL" id="KAK2067598.1"/>
    </source>
</evidence>
<accession>A0AAD9HY01</accession>
<sequence>MPNQPPSITITAASRAAPYPAADNPDCPHSSGSVVVAVDVVVPGLLSPGADDPDDRRGRKRFRSPRPHHAAAPVLPPPGPRRTARSATFRGRRRQRSTSVAAAATAAAAAAPCMTRDELPVACLDRPRNRSPSRGGRRDGVLMQGEGAEDGRRRRARRTRSRPRDCRGRSGAARDRDGPRAQQRQA</sequence>
<feature type="compositionally biased region" description="Basic and acidic residues" evidence="1">
    <location>
        <begin position="162"/>
        <end position="179"/>
    </location>
</feature>
<reference evidence="2" key="1">
    <citation type="journal article" date="2023" name="Mol. Plant Microbe Interact.">
        <title>Elucidating the Obligate Nature and Biological Capacity of an Invasive Fungal Corn Pathogen.</title>
        <authorList>
            <person name="MacCready J.S."/>
            <person name="Roggenkamp E.M."/>
            <person name="Gdanetz K."/>
            <person name="Chilvers M.I."/>
        </authorList>
    </citation>
    <scope>NUCLEOTIDE SEQUENCE</scope>
    <source>
        <strain evidence="2">PM02</strain>
    </source>
</reference>
<evidence type="ECO:0000313" key="3">
    <source>
        <dbReference type="Proteomes" id="UP001217918"/>
    </source>
</evidence>
<feature type="compositionally biased region" description="Low complexity" evidence="1">
    <location>
        <begin position="101"/>
        <end position="111"/>
    </location>
</feature>
<feature type="region of interest" description="Disordered" evidence="1">
    <location>
        <begin position="44"/>
        <end position="186"/>
    </location>
</feature>
<evidence type="ECO:0000256" key="1">
    <source>
        <dbReference type="SAM" id="MobiDB-lite"/>
    </source>
</evidence>
<dbReference type="EMBL" id="JAQQPM010000001">
    <property type="protein sequence ID" value="KAK2067598.1"/>
    <property type="molecule type" value="Genomic_DNA"/>
</dbReference>
<comment type="caution">
    <text evidence="2">The sequence shown here is derived from an EMBL/GenBank/DDBJ whole genome shotgun (WGS) entry which is preliminary data.</text>
</comment>
<dbReference type="AlphaFoldDB" id="A0AAD9HY01"/>
<proteinExistence type="predicted"/>
<feature type="compositionally biased region" description="Basic residues" evidence="1">
    <location>
        <begin position="58"/>
        <end position="69"/>
    </location>
</feature>
<protein>
    <submittedName>
        <fullName evidence="2">Uncharacterized protein</fullName>
    </submittedName>
</protein>
<feature type="region of interest" description="Disordered" evidence="1">
    <location>
        <begin position="1"/>
        <end position="31"/>
    </location>
</feature>
<feature type="compositionally biased region" description="Polar residues" evidence="1">
    <location>
        <begin position="1"/>
        <end position="11"/>
    </location>
</feature>
<organism evidence="2 3">
    <name type="scientific">Phyllachora maydis</name>
    <dbReference type="NCBI Taxonomy" id="1825666"/>
    <lineage>
        <taxon>Eukaryota</taxon>
        <taxon>Fungi</taxon>
        <taxon>Dikarya</taxon>
        <taxon>Ascomycota</taxon>
        <taxon>Pezizomycotina</taxon>
        <taxon>Sordariomycetes</taxon>
        <taxon>Sordariomycetidae</taxon>
        <taxon>Phyllachorales</taxon>
        <taxon>Phyllachoraceae</taxon>
        <taxon>Phyllachora</taxon>
    </lineage>
</organism>
<gene>
    <name evidence="2" type="ORF">P8C59_001322</name>
</gene>
<keyword evidence="3" id="KW-1185">Reference proteome</keyword>